<feature type="chain" id="PRO_5004831702" description="Elicitin" evidence="6">
    <location>
        <begin position="20"/>
        <end position="253"/>
    </location>
</feature>
<dbReference type="SUPFAM" id="SSF48647">
    <property type="entry name" value="Fungal elicitin"/>
    <property type="match status" value="1"/>
</dbReference>
<organism evidence="7 8">
    <name type="scientific">Phytophthora nicotianae P10297</name>
    <dbReference type="NCBI Taxonomy" id="1317064"/>
    <lineage>
        <taxon>Eukaryota</taxon>
        <taxon>Sar</taxon>
        <taxon>Stramenopiles</taxon>
        <taxon>Oomycota</taxon>
        <taxon>Peronosporomycetes</taxon>
        <taxon>Peronosporales</taxon>
        <taxon>Peronosporaceae</taxon>
        <taxon>Phytophthora</taxon>
    </lineage>
</organism>
<accession>W2ZDQ6</accession>
<dbReference type="Proteomes" id="UP000018948">
    <property type="component" value="Unassembled WGS sequence"/>
</dbReference>
<evidence type="ECO:0000256" key="1">
    <source>
        <dbReference type="ARBA" id="ARBA00004613"/>
    </source>
</evidence>
<gene>
    <name evidence="7" type="ORF">F442_08151</name>
</gene>
<sequence length="253" mass="27709">MIYLGAILLLGISISSVLAVMECPPSVSNPIKAALDNDQIFSACASGIQGAQGKTLFDVLNFSDRDFLAFCRSSRCIKPVAMVLESIPTDCLITYHGSARNLSQEISTLYHHCAQVVGSADKTDEDYVISTPSILATTECSLDVSYPIKTILDDGNLFGTCAVEFSGVHIDIRSLFDVLSFSERDFLRFCRAPSCIKPVKSLLQTIPSDCLIVYHGTARNLSEEVSALYHQCAQVVGTADKTDEDYVYRYFLD</sequence>
<keyword evidence="4" id="KW-0928">Hypersensitive response elicitation</keyword>
<proteinExistence type="inferred from homology"/>
<feature type="signal peptide" evidence="6">
    <location>
        <begin position="1"/>
        <end position="19"/>
    </location>
</feature>
<protein>
    <recommendedName>
        <fullName evidence="9">Elicitin</fullName>
    </recommendedName>
</protein>
<dbReference type="InterPro" id="IPR002200">
    <property type="entry name" value="Elicitin"/>
</dbReference>
<name>W2ZDQ6_PHYNI</name>
<evidence type="ECO:0008006" key="9">
    <source>
        <dbReference type="Google" id="ProtNLM"/>
    </source>
</evidence>
<evidence type="ECO:0000256" key="5">
    <source>
        <dbReference type="ARBA" id="ARBA00023157"/>
    </source>
</evidence>
<evidence type="ECO:0000313" key="7">
    <source>
        <dbReference type="EMBL" id="ETP45428.1"/>
    </source>
</evidence>
<evidence type="ECO:0000313" key="8">
    <source>
        <dbReference type="Proteomes" id="UP000018948"/>
    </source>
</evidence>
<dbReference type="AlphaFoldDB" id="W2ZDQ6"/>
<dbReference type="OrthoDB" id="104232at2759"/>
<evidence type="ECO:0000256" key="6">
    <source>
        <dbReference type="SAM" id="SignalP"/>
    </source>
</evidence>
<keyword evidence="5" id="KW-1015">Disulfide bond</keyword>
<keyword evidence="3" id="KW-0964">Secreted</keyword>
<dbReference type="GO" id="GO:0005576">
    <property type="term" value="C:extracellular region"/>
    <property type="evidence" value="ECO:0007669"/>
    <property type="project" value="UniProtKB-SubCell"/>
</dbReference>
<dbReference type="Pfam" id="PF00964">
    <property type="entry name" value="Elicitin"/>
    <property type="match status" value="2"/>
</dbReference>
<evidence type="ECO:0000256" key="3">
    <source>
        <dbReference type="ARBA" id="ARBA00022525"/>
    </source>
</evidence>
<evidence type="ECO:0000256" key="2">
    <source>
        <dbReference type="ARBA" id="ARBA00009544"/>
    </source>
</evidence>
<keyword evidence="6" id="KW-0732">Signal</keyword>
<dbReference type="GO" id="GO:0052040">
    <property type="term" value="P:symbiont-mediated perturbation of host programmed cell death"/>
    <property type="evidence" value="ECO:0007669"/>
    <property type="project" value="UniProtKB-KW"/>
</dbReference>
<dbReference type="EMBL" id="ANIY01001708">
    <property type="protein sequence ID" value="ETP45428.1"/>
    <property type="molecule type" value="Genomic_DNA"/>
</dbReference>
<dbReference type="SMART" id="SM01187">
    <property type="entry name" value="Elicitin"/>
    <property type="match status" value="2"/>
</dbReference>
<comment type="caution">
    <text evidence="7">The sequence shown here is derived from an EMBL/GenBank/DDBJ whole genome shotgun (WGS) entry which is preliminary data.</text>
</comment>
<comment type="similarity">
    <text evidence="2">Belongs to the elicitin family.</text>
</comment>
<dbReference type="InterPro" id="IPR036470">
    <property type="entry name" value="Elicitin_sf"/>
</dbReference>
<comment type="subcellular location">
    <subcellularLocation>
        <location evidence="1">Secreted</location>
    </subcellularLocation>
</comment>
<reference evidence="7 8" key="1">
    <citation type="submission" date="2013-11" db="EMBL/GenBank/DDBJ databases">
        <title>The Genome Sequence of Phytophthora parasitica P10297.</title>
        <authorList>
            <consortium name="The Broad Institute Genomics Platform"/>
            <person name="Russ C."/>
            <person name="Tyler B."/>
            <person name="Panabieres F."/>
            <person name="Shan W."/>
            <person name="Tripathy S."/>
            <person name="Grunwald N."/>
            <person name="Machado M."/>
            <person name="Johnson C.S."/>
            <person name="Walker B."/>
            <person name="Young S.K."/>
            <person name="Zeng Q."/>
            <person name="Gargeya S."/>
            <person name="Fitzgerald M."/>
            <person name="Haas B."/>
            <person name="Abouelleil A."/>
            <person name="Allen A.W."/>
            <person name="Alvarado L."/>
            <person name="Arachchi H.M."/>
            <person name="Berlin A.M."/>
            <person name="Chapman S.B."/>
            <person name="Gainer-Dewar J."/>
            <person name="Goldberg J."/>
            <person name="Griggs A."/>
            <person name="Gujja S."/>
            <person name="Hansen M."/>
            <person name="Howarth C."/>
            <person name="Imamovic A."/>
            <person name="Ireland A."/>
            <person name="Larimer J."/>
            <person name="McCowan C."/>
            <person name="Murphy C."/>
            <person name="Pearson M."/>
            <person name="Poon T.W."/>
            <person name="Priest M."/>
            <person name="Roberts A."/>
            <person name="Saif S."/>
            <person name="Shea T."/>
            <person name="Sisk P."/>
            <person name="Sykes S."/>
            <person name="Wortman J."/>
            <person name="Nusbaum C."/>
            <person name="Birren B."/>
        </authorList>
    </citation>
    <scope>NUCLEOTIDE SEQUENCE [LARGE SCALE GENOMIC DNA]</scope>
    <source>
        <strain evidence="7 8">P10297</strain>
    </source>
</reference>
<evidence type="ECO:0000256" key="4">
    <source>
        <dbReference type="ARBA" id="ARBA00022978"/>
    </source>
</evidence>